<organism evidence="1 2">
    <name type="scientific">Candidatus Woesebacteria bacterium GWB1_43_5</name>
    <dbReference type="NCBI Taxonomy" id="1802474"/>
    <lineage>
        <taxon>Bacteria</taxon>
        <taxon>Candidatus Woeseibacteriota</taxon>
    </lineage>
</organism>
<name>A0A1F7WS78_9BACT</name>
<evidence type="ECO:0000313" key="1">
    <source>
        <dbReference type="EMBL" id="OGM05621.1"/>
    </source>
</evidence>
<proteinExistence type="predicted"/>
<protein>
    <submittedName>
        <fullName evidence="1">Uncharacterized protein</fullName>
    </submittedName>
</protein>
<reference evidence="1 2" key="1">
    <citation type="journal article" date="2016" name="Nat. Commun.">
        <title>Thousands of microbial genomes shed light on interconnected biogeochemical processes in an aquifer system.</title>
        <authorList>
            <person name="Anantharaman K."/>
            <person name="Brown C.T."/>
            <person name="Hug L.A."/>
            <person name="Sharon I."/>
            <person name="Castelle C.J."/>
            <person name="Probst A.J."/>
            <person name="Thomas B.C."/>
            <person name="Singh A."/>
            <person name="Wilkins M.J."/>
            <person name="Karaoz U."/>
            <person name="Brodie E.L."/>
            <person name="Williams K.H."/>
            <person name="Hubbard S.S."/>
            <person name="Banfield J.F."/>
        </authorList>
    </citation>
    <scope>NUCLEOTIDE SEQUENCE [LARGE SCALE GENOMIC DNA]</scope>
</reference>
<dbReference type="EMBL" id="MGFM01000030">
    <property type="protein sequence ID" value="OGM05621.1"/>
    <property type="molecule type" value="Genomic_DNA"/>
</dbReference>
<sequence>MSVDAHANFAYSTLTNAPGTAGTTFSVQTGDGAKFPTPPFNATVWPAGVQPTGAAGGNAEIIRVTSIATDDLTATRTQEGSTNRDITPAGYQIAATITVKTLTDAEKSFGVSTGGGTSGNTGVLFGPQVVLAGINNIRLSQSTDATSRITVSISDIAETATMWFPYNEAVNVVGQHGQSTLHIVPVPTPVRGPGDELHIDRLVFPIHFTNASNSTGSVTLSINYGLYTKNASSLSLWGSTSGSGQITYSGNDASSQSKRGIHLFTMPWTTTIPGDRYYVGILSKTASAGANATISQVLISQINSQFYGLLNAATTRSAQWPLGFGVYSAQTAAHPSSIGFSQMDGSNSSNARPPSWFAISGTV</sequence>
<dbReference type="Proteomes" id="UP000178812">
    <property type="component" value="Unassembled WGS sequence"/>
</dbReference>
<accession>A0A1F7WS78</accession>
<comment type="caution">
    <text evidence="1">The sequence shown here is derived from an EMBL/GenBank/DDBJ whole genome shotgun (WGS) entry which is preliminary data.</text>
</comment>
<dbReference type="AlphaFoldDB" id="A0A1F7WS78"/>
<evidence type="ECO:0000313" key="2">
    <source>
        <dbReference type="Proteomes" id="UP000178812"/>
    </source>
</evidence>
<gene>
    <name evidence="1" type="ORF">A2125_00395</name>
</gene>